<dbReference type="Pfam" id="PF25876">
    <property type="entry name" value="HH_MFP_RND"/>
    <property type="match status" value="1"/>
</dbReference>
<dbReference type="InterPro" id="IPR005694">
    <property type="entry name" value="MFP_proteobact"/>
</dbReference>
<dbReference type="InterPro" id="IPR050739">
    <property type="entry name" value="MFP"/>
</dbReference>
<keyword evidence="2" id="KW-0813">Transport</keyword>
<dbReference type="RefSeq" id="WP_039336910.1">
    <property type="nucleotide sequence ID" value="NZ_JRVC01000021.1"/>
</dbReference>
<evidence type="ECO:0000259" key="10">
    <source>
        <dbReference type="Pfam" id="PF25876"/>
    </source>
</evidence>
<name>A0A0B9A350_9SPHN</name>
<keyword evidence="7 9" id="KW-0472">Membrane</keyword>
<evidence type="ECO:0000256" key="9">
    <source>
        <dbReference type="SAM" id="Phobius"/>
    </source>
</evidence>
<dbReference type="PANTHER" id="PTHR30386:SF19">
    <property type="entry name" value="MULTIDRUG EXPORT PROTEIN EMRA-RELATED"/>
    <property type="match status" value="1"/>
</dbReference>
<organism evidence="12 13">
    <name type="scientific">Novosphingobium subterraneum</name>
    <dbReference type="NCBI Taxonomy" id="48936"/>
    <lineage>
        <taxon>Bacteria</taxon>
        <taxon>Pseudomonadati</taxon>
        <taxon>Pseudomonadota</taxon>
        <taxon>Alphaproteobacteria</taxon>
        <taxon>Sphingomonadales</taxon>
        <taxon>Sphingomonadaceae</taxon>
        <taxon>Novosphingobium</taxon>
    </lineage>
</organism>
<evidence type="ECO:0000313" key="13">
    <source>
        <dbReference type="Proteomes" id="UP000031338"/>
    </source>
</evidence>
<dbReference type="GO" id="GO:0042910">
    <property type="term" value="F:xenobiotic transmembrane transporter activity"/>
    <property type="evidence" value="ECO:0007669"/>
    <property type="project" value="InterPro"/>
</dbReference>
<dbReference type="SUPFAM" id="SSF111369">
    <property type="entry name" value="HlyD-like secretion proteins"/>
    <property type="match status" value="3"/>
</dbReference>
<keyword evidence="4" id="KW-0997">Cell inner membrane</keyword>
<proteinExistence type="predicted"/>
<sequence>MSDTATQAAEVDPELSAFRKARRTMWLKRLAIVLAVAALAWGAWYVLVARNYVSTDNAYVNARMAQVTPLVVGSAIEVLVEDTQQVKAGDVLVRLDQANAKIAVAQAEADLAAARRKFGQAVATNSALSAQIDTSSAGLVQAQARLRSAQAEFDKARIDLRRREAVIASGAISGEELTQARKAYASANAALEAARGGISEVTSARRVAQGQLAANDALVRGSSVDTDPAVQAAKARLDAALLDLQRTEIRAPVSGVVSRLQIQVGQRLSPGQTIMTIVPIDKLYVDANFKEGQLGRVRPGMAVTLKSDLYGGDVVYQGKVTGLAGGTGSSMAIIPAQNATGNWIKTVQRLPVRIELDPAELRKHPLRVGLSMEVEIDVSGE</sequence>
<dbReference type="PANTHER" id="PTHR30386">
    <property type="entry name" value="MEMBRANE FUSION SUBUNIT OF EMRAB-TOLC MULTIDRUG EFFLUX PUMP"/>
    <property type="match status" value="1"/>
</dbReference>
<keyword evidence="6 9" id="KW-1133">Transmembrane helix</keyword>
<dbReference type="Gene3D" id="2.40.30.170">
    <property type="match status" value="1"/>
</dbReference>
<evidence type="ECO:0000259" key="11">
    <source>
        <dbReference type="Pfam" id="PF25917"/>
    </source>
</evidence>
<comment type="subcellular location">
    <subcellularLocation>
        <location evidence="1">Cell envelope</location>
    </subcellularLocation>
</comment>
<dbReference type="Gene3D" id="2.40.50.100">
    <property type="match status" value="1"/>
</dbReference>
<evidence type="ECO:0000313" key="12">
    <source>
        <dbReference type="EMBL" id="KHS43770.1"/>
    </source>
</evidence>
<keyword evidence="13" id="KW-1185">Reference proteome</keyword>
<evidence type="ECO:0000256" key="6">
    <source>
        <dbReference type="ARBA" id="ARBA00022989"/>
    </source>
</evidence>
<dbReference type="STRING" id="48936.NJ75_03589"/>
<dbReference type="GO" id="GO:0005886">
    <property type="term" value="C:plasma membrane"/>
    <property type="evidence" value="ECO:0007669"/>
    <property type="project" value="UniProtKB-SubCell"/>
</dbReference>
<evidence type="ECO:0000256" key="5">
    <source>
        <dbReference type="ARBA" id="ARBA00022692"/>
    </source>
</evidence>
<dbReference type="PRINTS" id="PR01490">
    <property type="entry name" value="RTXTOXIND"/>
</dbReference>
<dbReference type="NCBIfam" id="TIGR00998">
    <property type="entry name" value="8a0101"/>
    <property type="match status" value="1"/>
</dbReference>
<dbReference type="Gene3D" id="1.10.287.470">
    <property type="entry name" value="Helix hairpin bin"/>
    <property type="match status" value="1"/>
</dbReference>
<dbReference type="InterPro" id="IPR058624">
    <property type="entry name" value="MdtA-like_HH"/>
</dbReference>
<evidence type="ECO:0000256" key="8">
    <source>
        <dbReference type="SAM" id="Coils"/>
    </source>
</evidence>
<keyword evidence="5 9" id="KW-0812">Transmembrane</keyword>
<feature type="coiled-coil region" evidence="8">
    <location>
        <begin position="95"/>
        <end position="159"/>
    </location>
</feature>
<dbReference type="PATRIC" id="fig|48936.3.peg.3621"/>
<evidence type="ECO:0000256" key="1">
    <source>
        <dbReference type="ARBA" id="ARBA00004196"/>
    </source>
</evidence>
<evidence type="ECO:0000256" key="4">
    <source>
        <dbReference type="ARBA" id="ARBA00022519"/>
    </source>
</evidence>
<keyword evidence="3" id="KW-1003">Cell membrane</keyword>
<feature type="domain" description="Multidrug resistance protein MdtA-like barrel-sandwich hybrid" evidence="11">
    <location>
        <begin position="63"/>
        <end position="278"/>
    </location>
</feature>
<evidence type="ECO:0000256" key="2">
    <source>
        <dbReference type="ARBA" id="ARBA00022448"/>
    </source>
</evidence>
<accession>A0A0B9A350</accession>
<feature type="domain" description="Multidrug resistance protein MdtA-like alpha-helical hairpin" evidence="10">
    <location>
        <begin position="140"/>
        <end position="198"/>
    </location>
</feature>
<evidence type="ECO:0000256" key="7">
    <source>
        <dbReference type="ARBA" id="ARBA00023136"/>
    </source>
</evidence>
<comment type="caution">
    <text evidence="12">The sequence shown here is derived from an EMBL/GenBank/DDBJ whole genome shotgun (WGS) entry which is preliminary data.</text>
</comment>
<dbReference type="GO" id="GO:1990961">
    <property type="term" value="P:xenobiotic detoxification by transmembrane export across the plasma membrane"/>
    <property type="evidence" value="ECO:0007669"/>
    <property type="project" value="InterPro"/>
</dbReference>
<dbReference type="Pfam" id="PF25917">
    <property type="entry name" value="BSH_RND"/>
    <property type="match status" value="1"/>
</dbReference>
<keyword evidence="8" id="KW-0175">Coiled coil</keyword>
<gene>
    <name evidence="12" type="ORF">NJ75_03589</name>
</gene>
<protein>
    <submittedName>
        <fullName evidence="12">Efflux pump membrane protein</fullName>
    </submittedName>
</protein>
<reference evidence="12 13" key="1">
    <citation type="submission" date="2014-10" db="EMBL/GenBank/DDBJ databases">
        <title>Draft genome sequence of Novosphingobium subterraneum DSM 12447.</title>
        <authorList>
            <person name="Gan H.M."/>
            <person name="Gan H.Y."/>
            <person name="Savka M.A."/>
        </authorList>
    </citation>
    <scope>NUCLEOTIDE SEQUENCE [LARGE SCALE GENOMIC DNA]</scope>
    <source>
        <strain evidence="12 13">DSM 12447</strain>
    </source>
</reference>
<dbReference type="AlphaFoldDB" id="A0A0B9A350"/>
<dbReference type="Proteomes" id="UP000031338">
    <property type="component" value="Unassembled WGS sequence"/>
</dbReference>
<dbReference type="EMBL" id="JRVC01000021">
    <property type="protein sequence ID" value="KHS43770.1"/>
    <property type="molecule type" value="Genomic_DNA"/>
</dbReference>
<feature type="transmembrane region" description="Helical" evidence="9">
    <location>
        <begin position="26"/>
        <end position="47"/>
    </location>
</feature>
<evidence type="ECO:0000256" key="3">
    <source>
        <dbReference type="ARBA" id="ARBA00022475"/>
    </source>
</evidence>
<dbReference type="InterPro" id="IPR058625">
    <property type="entry name" value="MdtA-like_BSH"/>
</dbReference>